<feature type="domain" description="Ig-like" evidence="4">
    <location>
        <begin position="1"/>
        <end position="83"/>
    </location>
</feature>
<sequence length="255" mass="28147">MQCHYKLGDETLYSVKWYKDGNEFYRYVPRNSPATQVFPLVGVTVDLHNSTEFSVVLSSVQLSTSGIYRCEVSGEAPYFETVADQPHMLVVVPPESDPVITGGQPRYHIGDTVNVTCSIRSSKPAVNLTWLINERKADPKLVHGPFKQYVGREGLESSSIVLQFVVRQKHFVRGNMKLKCAASIATIYVRVNEKSFGGERPQKGLVLESRGTAQAPNGSRADRVHTSGSTGCASIVSLLITKIIIIAWFCIKGLI</sequence>
<dbReference type="PANTHER" id="PTHR21261">
    <property type="entry name" value="BEAT PROTEIN"/>
    <property type="match status" value="1"/>
</dbReference>
<dbReference type="PANTHER" id="PTHR21261:SF15">
    <property type="entry name" value="BEATEN PATH IIIA, ISOFORM D-RELATED"/>
    <property type="match status" value="1"/>
</dbReference>
<organism evidence="5 6">
    <name type="scientific">Dendroctonus ponderosae</name>
    <name type="common">Mountain pine beetle</name>
    <dbReference type="NCBI Taxonomy" id="77166"/>
    <lineage>
        <taxon>Eukaryota</taxon>
        <taxon>Metazoa</taxon>
        <taxon>Ecdysozoa</taxon>
        <taxon>Arthropoda</taxon>
        <taxon>Hexapoda</taxon>
        <taxon>Insecta</taxon>
        <taxon>Pterygota</taxon>
        <taxon>Neoptera</taxon>
        <taxon>Endopterygota</taxon>
        <taxon>Coleoptera</taxon>
        <taxon>Polyphaga</taxon>
        <taxon>Cucujiformia</taxon>
        <taxon>Curculionidae</taxon>
        <taxon>Scolytinae</taxon>
        <taxon>Dendroctonus</taxon>
    </lineage>
</organism>
<evidence type="ECO:0000259" key="4">
    <source>
        <dbReference type="PROSITE" id="PS50835"/>
    </source>
</evidence>
<keyword evidence="2" id="KW-0472">Membrane</keyword>
<name>A0AAR5NZ10_DENPD</name>
<keyword evidence="2" id="KW-1133">Transmembrane helix</keyword>
<protein>
    <recommendedName>
        <fullName evidence="4">Ig-like domain-containing protein</fullName>
    </recommendedName>
</protein>
<dbReference type="Gene3D" id="2.60.40.10">
    <property type="entry name" value="Immunoglobulins"/>
    <property type="match status" value="2"/>
</dbReference>
<dbReference type="InterPro" id="IPR013106">
    <property type="entry name" value="Ig_V-set"/>
</dbReference>
<dbReference type="Proteomes" id="UP000019118">
    <property type="component" value="Unassembled WGS sequence"/>
</dbReference>
<dbReference type="Pfam" id="PF07686">
    <property type="entry name" value="V-set"/>
    <property type="match status" value="1"/>
</dbReference>
<dbReference type="InterPro" id="IPR013162">
    <property type="entry name" value="CD80_C2-set"/>
</dbReference>
<dbReference type="InterPro" id="IPR036179">
    <property type="entry name" value="Ig-like_dom_sf"/>
</dbReference>
<reference evidence="6" key="1">
    <citation type="journal article" date="2013" name="Genome Biol.">
        <title>Draft genome of the mountain pine beetle, Dendroctonus ponderosae Hopkins, a major forest pest.</title>
        <authorList>
            <person name="Keeling C.I."/>
            <person name="Yuen M.M."/>
            <person name="Liao N.Y."/>
            <person name="Docking T.R."/>
            <person name="Chan S.K."/>
            <person name="Taylor G.A."/>
            <person name="Palmquist D.L."/>
            <person name="Jackman S.D."/>
            <person name="Nguyen A."/>
            <person name="Li M."/>
            <person name="Henderson H."/>
            <person name="Janes J.K."/>
            <person name="Zhao Y."/>
            <person name="Pandoh P."/>
            <person name="Moore R."/>
            <person name="Sperling F.A."/>
            <person name="Huber D.P."/>
            <person name="Birol I."/>
            <person name="Jones S.J."/>
            <person name="Bohlmann J."/>
        </authorList>
    </citation>
    <scope>NUCLEOTIDE SEQUENCE</scope>
</reference>
<dbReference type="Pfam" id="PF08205">
    <property type="entry name" value="C2-set_2"/>
    <property type="match status" value="1"/>
</dbReference>
<feature type="domain" description="Ig-like" evidence="4">
    <location>
        <begin position="94"/>
        <end position="131"/>
    </location>
</feature>
<accession>A0AAR5NZ10</accession>
<dbReference type="InterPro" id="IPR007110">
    <property type="entry name" value="Ig-like_dom"/>
</dbReference>
<proteinExistence type="predicted"/>
<dbReference type="PROSITE" id="PS50835">
    <property type="entry name" value="IG_LIKE"/>
    <property type="match status" value="2"/>
</dbReference>
<evidence type="ECO:0000256" key="3">
    <source>
        <dbReference type="ARBA" id="ARBA00023157"/>
    </source>
</evidence>
<dbReference type="AlphaFoldDB" id="A0AAR5NZ10"/>
<evidence type="ECO:0000313" key="6">
    <source>
        <dbReference type="Proteomes" id="UP000019118"/>
    </source>
</evidence>
<evidence type="ECO:0000313" key="5">
    <source>
        <dbReference type="EnsemblMetazoa" id="XP_019754179.1"/>
    </source>
</evidence>
<reference evidence="5" key="2">
    <citation type="submission" date="2024-08" db="UniProtKB">
        <authorList>
            <consortium name="EnsemblMetazoa"/>
        </authorList>
    </citation>
    <scope>IDENTIFICATION</scope>
</reference>
<keyword evidence="3" id="KW-1015">Disulfide bond</keyword>
<dbReference type="FunFam" id="2.60.40.10:FF:000437">
    <property type="entry name" value="Beat-IIIc, isoform A"/>
    <property type="match status" value="1"/>
</dbReference>
<evidence type="ECO:0000256" key="2">
    <source>
        <dbReference type="ARBA" id="ARBA00022989"/>
    </source>
</evidence>
<keyword evidence="1" id="KW-0812">Transmembrane</keyword>
<dbReference type="SUPFAM" id="SSF48726">
    <property type="entry name" value="Immunoglobulin"/>
    <property type="match status" value="2"/>
</dbReference>
<dbReference type="EnsemblMetazoa" id="XM_019898620.1">
    <property type="protein sequence ID" value="XP_019754179.1"/>
    <property type="gene ID" value="LOC109533326"/>
</dbReference>
<keyword evidence="6" id="KW-1185">Reference proteome</keyword>
<dbReference type="InterPro" id="IPR013783">
    <property type="entry name" value="Ig-like_fold"/>
</dbReference>
<evidence type="ECO:0000256" key="1">
    <source>
        <dbReference type="ARBA" id="ARBA00022692"/>
    </source>
</evidence>